<feature type="transmembrane region" description="Helical" evidence="1">
    <location>
        <begin position="38"/>
        <end position="66"/>
    </location>
</feature>
<feature type="transmembrane region" description="Helical" evidence="1">
    <location>
        <begin position="110"/>
        <end position="129"/>
    </location>
</feature>
<evidence type="ECO:0000313" key="2">
    <source>
        <dbReference type="EMBL" id="ARW66758.1"/>
    </source>
</evidence>
<dbReference type="PANTHER" id="PTHR31272">
    <property type="entry name" value="CYTOCHROME C-TYPE BIOGENESIS PROTEIN HI_1454-RELATED"/>
    <property type="match status" value="1"/>
</dbReference>
<dbReference type="RefSeq" id="YP_009397572.1">
    <property type="nucleotide sequence ID" value="NC_035288.1"/>
</dbReference>
<protein>
    <submittedName>
        <fullName evidence="2">Thiol:disulfide interchange protein</fullName>
    </submittedName>
</protein>
<feature type="transmembrane region" description="Helical" evidence="1">
    <location>
        <begin position="78"/>
        <end position="104"/>
    </location>
</feature>
<evidence type="ECO:0000256" key="1">
    <source>
        <dbReference type="SAM" id="Phobius"/>
    </source>
</evidence>
<gene>
    <name evidence="2" type="primary">dsbD</name>
</gene>
<feature type="transmembrane region" description="Helical" evidence="1">
    <location>
        <begin position="12"/>
        <end position="32"/>
    </location>
</feature>
<keyword evidence="1" id="KW-1133">Transmembrane helix</keyword>
<reference evidence="2" key="1">
    <citation type="journal article" date="2017" name="J. Phycol.">
        <title>Analysis of chloroplast genomes and a supermatrix inform reclassification of the Rhodomelaceae (Rhodophyta).</title>
        <authorList>
            <person name="Diaz-Tapia P."/>
            <person name="Maggs C.A."/>
            <person name="West J.A."/>
            <person name="Verbruggen H."/>
        </authorList>
    </citation>
    <scope>NUCLEOTIDE SEQUENCE</scope>
    <source>
        <strain evidence="2">PD1107</strain>
    </source>
</reference>
<accession>A0A1Z1ML23</accession>
<keyword evidence="1" id="KW-0812">Transmembrane</keyword>
<organism evidence="2">
    <name type="scientific">Dipterosiphonia australica</name>
    <dbReference type="NCBI Taxonomy" id="2007208"/>
    <lineage>
        <taxon>Eukaryota</taxon>
        <taxon>Rhodophyta</taxon>
        <taxon>Florideophyceae</taxon>
        <taxon>Rhodymeniophycidae</taxon>
        <taxon>Ceramiales</taxon>
        <taxon>Rhodomelaceae</taxon>
        <taxon>Herposiphonieae</taxon>
        <taxon>Dipterosiphonia</taxon>
    </lineage>
</organism>
<dbReference type="GeneID" id="33359958"/>
<keyword evidence="2" id="KW-0150">Chloroplast</keyword>
<keyword evidence="1" id="KW-0472">Membrane</keyword>
<dbReference type="EMBL" id="MF101444">
    <property type="protein sequence ID" value="ARW66758.1"/>
    <property type="molecule type" value="Genomic_DNA"/>
</dbReference>
<feature type="transmembrane region" description="Helical" evidence="1">
    <location>
        <begin position="149"/>
        <end position="175"/>
    </location>
</feature>
<dbReference type="InterPro" id="IPR051790">
    <property type="entry name" value="Cytochrome_c-biogenesis_DsbD"/>
</dbReference>
<feature type="transmembrane region" description="Helical" evidence="1">
    <location>
        <begin position="222"/>
        <end position="243"/>
    </location>
</feature>
<proteinExistence type="predicted"/>
<feature type="transmembrane region" description="Helical" evidence="1">
    <location>
        <begin position="181"/>
        <end position="202"/>
    </location>
</feature>
<dbReference type="AlphaFoldDB" id="A0A1Z1ML23"/>
<sequence>MFIFLSLYSLLDNYYIFFYALQQYLSSYLFLISSPQSIFIYVILFFLGIVTILTPCFISILPLAVSYINSQKSYNLDILFFICGLLTSFIVLMLFTNLLGFSVVSYNLPIISYIVLIIVALNFMEVLRFNIPFERYFSIFLYDTIFPKIYLIGVTIGLSSLPCNSYILFIVTFIIHNVNNIFFSSLYILIYLLGCILPLIFVFKVKFNYSSSYFLSFVWKSIFPLSGSFLFIFSFFSLLKFLFV</sequence>
<geneLocation type="chloroplast" evidence="2"/>
<keyword evidence="2" id="KW-0934">Plastid</keyword>
<name>A0A1Z1ML23_9FLOR</name>
<dbReference type="PANTHER" id="PTHR31272:SF9">
    <property type="entry name" value="BLL1027 PROTEIN"/>
    <property type="match status" value="1"/>
</dbReference>